<accession>A0ABW6A534</accession>
<dbReference type="InterPro" id="IPR012910">
    <property type="entry name" value="Plug_dom"/>
</dbReference>
<evidence type="ECO:0000313" key="3">
    <source>
        <dbReference type="EMBL" id="MFD2920445.1"/>
    </source>
</evidence>
<keyword evidence="1" id="KW-0813">Transport</keyword>
<comment type="caution">
    <text evidence="3">The sequence shown here is derived from an EMBL/GenBank/DDBJ whole genome shotgun (WGS) entry which is preliminary data.</text>
</comment>
<dbReference type="SUPFAM" id="SSF49464">
    <property type="entry name" value="Carboxypeptidase regulatory domain-like"/>
    <property type="match status" value="1"/>
</dbReference>
<dbReference type="PROSITE" id="PS52016">
    <property type="entry name" value="TONB_DEPENDENT_REC_3"/>
    <property type="match status" value="1"/>
</dbReference>
<keyword evidence="1" id="KW-0472">Membrane</keyword>
<keyword evidence="4" id="KW-1185">Reference proteome</keyword>
<dbReference type="NCBIfam" id="TIGR04056">
    <property type="entry name" value="OMP_RagA_SusC"/>
    <property type="match status" value="1"/>
</dbReference>
<dbReference type="RefSeq" id="WP_386098805.1">
    <property type="nucleotide sequence ID" value="NZ_JBHUOZ010000003.1"/>
</dbReference>
<dbReference type="Pfam" id="PF13715">
    <property type="entry name" value="CarbopepD_reg_2"/>
    <property type="match status" value="1"/>
</dbReference>
<keyword evidence="1" id="KW-0998">Cell outer membrane</keyword>
<dbReference type="InterPro" id="IPR023997">
    <property type="entry name" value="TonB-dep_OMP_SusC/RagA_CS"/>
</dbReference>
<reference evidence="4" key="1">
    <citation type="journal article" date="2019" name="Int. J. Syst. Evol. Microbiol.">
        <title>The Global Catalogue of Microorganisms (GCM) 10K type strain sequencing project: providing services to taxonomists for standard genome sequencing and annotation.</title>
        <authorList>
            <consortium name="The Broad Institute Genomics Platform"/>
            <consortium name="The Broad Institute Genome Sequencing Center for Infectious Disease"/>
            <person name="Wu L."/>
            <person name="Ma J."/>
        </authorList>
    </citation>
    <scope>NUCLEOTIDE SEQUENCE [LARGE SCALE GENOMIC DNA]</scope>
    <source>
        <strain evidence="4">KCTC 23299</strain>
    </source>
</reference>
<organism evidence="3 4">
    <name type="scientific">Terrimonas rubra</name>
    <dbReference type="NCBI Taxonomy" id="1035890"/>
    <lineage>
        <taxon>Bacteria</taxon>
        <taxon>Pseudomonadati</taxon>
        <taxon>Bacteroidota</taxon>
        <taxon>Chitinophagia</taxon>
        <taxon>Chitinophagales</taxon>
        <taxon>Chitinophagaceae</taxon>
        <taxon>Terrimonas</taxon>
    </lineage>
</organism>
<dbReference type="InterPro" id="IPR008969">
    <property type="entry name" value="CarboxyPept-like_regulatory"/>
</dbReference>
<dbReference type="Gene3D" id="2.170.130.10">
    <property type="entry name" value="TonB-dependent receptor, plug domain"/>
    <property type="match status" value="1"/>
</dbReference>
<dbReference type="NCBIfam" id="TIGR04057">
    <property type="entry name" value="SusC_RagA_signa"/>
    <property type="match status" value="1"/>
</dbReference>
<evidence type="ECO:0000256" key="1">
    <source>
        <dbReference type="PROSITE-ProRule" id="PRU01360"/>
    </source>
</evidence>
<dbReference type="Gene3D" id="2.60.40.1120">
    <property type="entry name" value="Carboxypeptidase-like, regulatory domain"/>
    <property type="match status" value="1"/>
</dbReference>
<name>A0ABW6A534_9BACT</name>
<comment type="similarity">
    <text evidence="1">Belongs to the TonB-dependent receptor family.</text>
</comment>
<feature type="domain" description="TonB-dependent receptor plug" evidence="2">
    <location>
        <begin position="116"/>
        <end position="225"/>
    </location>
</feature>
<keyword evidence="1" id="KW-0812">Transmembrane</keyword>
<dbReference type="InterPro" id="IPR039426">
    <property type="entry name" value="TonB-dep_rcpt-like"/>
</dbReference>
<evidence type="ECO:0000259" key="2">
    <source>
        <dbReference type="Pfam" id="PF07715"/>
    </source>
</evidence>
<dbReference type="Proteomes" id="UP001597511">
    <property type="component" value="Unassembled WGS sequence"/>
</dbReference>
<proteinExistence type="inferred from homology"/>
<keyword evidence="1" id="KW-1134">Transmembrane beta strand</keyword>
<dbReference type="InterPro" id="IPR023996">
    <property type="entry name" value="TonB-dep_OMP_SusC/RagA"/>
</dbReference>
<evidence type="ECO:0000313" key="4">
    <source>
        <dbReference type="Proteomes" id="UP001597511"/>
    </source>
</evidence>
<gene>
    <name evidence="3" type="ORF">ACFS6H_12030</name>
</gene>
<dbReference type="Pfam" id="PF07715">
    <property type="entry name" value="Plug"/>
    <property type="match status" value="1"/>
</dbReference>
<comment type="subcellular location">
    <subcellularLocation>
        <location evidence="1">Cell outer membrane</location>
        <topology evidence="1">Multi-pass membrane protein</topology>
    </subcellularLocation>
</comment>
<dbReference type="SUPFAM" id="SSF56935">
    <property type="entry name" value="Porins"/>
    <property type="match status" value="1"/>
</dbReference>
<dbReference type="InterPro" id="IPR037066">
    <property type="entry name" value="Plug_dom_sf"/>
</dbReference>
<dbReference type="EMBL" id="JBHUOZ010000003">
    <property type="protein sequence ID" value="MFD2920445.1"/>
    <property type="molecule type" value="Genomic_DNA"/>
</dbReference>
<sequence length="1047" mass="116277">MYRLTALLLIALFVSLSGFGQGKTIRGTVSDDANKPIPGATVQEKKRPANTVTTDENGNFVILVKEVDSNELTVSNIGYQTQTINISGLTDITVKLITDDKQLDDVVVIGYGQKKKITNTGSVSSITGAEIRESPTASLQNALVGRLPGLFGQQRSGQPGNDAADIHIRGISSYNSSARPLIIIDDIEATYGQLASVDPNEIESLSILKDASTTAIYGVKGANGVVLVRTKRGQAGKAQVNVTLGTGVQTPTIYFDFLPAYQDLSLLREQEIGNRRDPIGLNPELYSDQAIANYKNHTNPYDNPDVNWIKEVSKPYSSQHRANIDIRGGTDFLKYFISGGYLFQDGVMKDFSKDEGYNSNYYFKRYNFRSNLDIKATRSTTFQFDMSGNFGEQNAPYVTDATMIGGAWGLWRQLMSGVLPAWGYPVTNPDGSYGASTLPSKAINPVGLLRYMGYQRNYTNIFNINVTGKQKLDFITKGLSLNGTAAYITSAIDYRSLYRSDFPAYDYNSVTNAYTLYNANKDLYRVPTMTAVNATVGGTQPSATKRVNLQTSLTYNRKFGDHAVDFLALYNQTTYISGGNSPAYIPENFQGYTGRLSYNYQEKYMVEFVAGYNGTDRFKAKNKYGFFPAVSAGWNISEENLFKKYITFIDNLKVSASWGKTGSDVISSSFQYLYEEVYNRTNNANTGWGNAGNNYSFGETHTTMPFIRPGSLKNDDVRWEVEEQKNLRIEMTVLKKRLETTFELFDRYRYDILDRPKSTPDFAGLGSNLPAVNLGQVSNKGFEMELAWRDNIGKLSYFVRGNYSYAKNKILFSDEVAPLYPAVATTGRPIGQFFGYEWTGTFYKDLQDIETSVKIPGQLILPGALKFVDQNKDGIINDADRIAIGNPNRPNTYYGFSFGAGYKNFTLSVVFQGTFGSSFYTDMFSLGLNVKSMGVHLERWTPANAGEANFYRLGEGTGLSSALSTYHLRSADYLRLKNLELGYSLPSGFSKKLGMNNIRIAASGANLFTWFKLKIYNIDPENTSNGTSALETYPQQKLYNASIALSF</sequence>
<protein>
    <submittedName>
        <fullName evidence="3">SusC/RagA family TonB-linked outer membrane protein</fullName>
    </submittedName>
</protein>